<evidence type="ECO:0000259" key="1">
    <source>
        <dbReference type="Pfam" id="PF07733"/>
    </source>
</evidence>
<evidence type="ECO:0000313" key="3">
    <source>
        <dbReference type="Proteomes" id="UP000029223"/>
    </source>
</evidence>
<dbReference type="InterPro" id="IPR011708">
    <property type="entry name" value="DNA_pol3_alpha_NTPase_dom"/>
</dbReference>
<keyword evidence="2" id="KW-0808">Transferase</keyword>
<protein>
    <submittedName>
        <fullName evidence="2">DNA polymerase III alpha subunit</fullName>
        <ecNumber evidence="2">2.7.7.7</ecNumber>
    </submittedName>
</protein>
<keyword evidence="2" id="KW-0548">Nucleotidyltransferase</keyword>
<gene>
    <name evidence="2" type="ORF">JCM19239_7640</name>
</gene>
<dbReference type="InterPro" id="IPR004805">
    <property type="entry name" value="DnaE2/DnaE/PolC"/>
</dbReference>
<dbReference type="EC" id="2.7.7.7" evidence="2"/>
<reference evidence="3" key="2">
    <citation type="submission" date="2014-09" db="EMBL/GenBank/DDBJ databases">
        <authorList>
            <consortium name="NBRP consortium"/>
            <person name="Sawabe T."/>
            <person name="Meirelles P."/>
            <person name="Nakanishi M."/>
            <person name="Sayaka M."/>
            <person name="Hattori M."/>
            <person name="Ohkuma M."/>
        </authorList>
    </citation>
    <scope>NUCLEOTIDE SEQUENCE [LARGE SCALE GENOMIC DNA]</scope>
    <source>
        <strain evidence="3">JCM 19239</strain>
    </source>
</reference>
<sequence>MCRILEGCTRNAGKHAGGVVISPTTITDFAPIYADSEGHFPVTQFDKNDVETAGLVKFDFLGLRTLTIIDWALGLINHA</sequence>
<accession>A0ABQ0J4H9</accession>
<keyword evidence="3" id="KW-1185">Reference proteome</keyword>
<dbReference type="Proteomes" id="UP000029223">
    <property type="component" value="Unassembled WGS sequence"/>
</dbReference>
<evidence type="ECO:0000313" key="2">
    <source>
        <dbReference type="EMBL" id="GAL23686.1"/>
    </source>
</evidence>
<reference evidence="3" key="1">
    <citation type="submission" date="2014-09" db="EMBL/GenBank/DDBJ databases">
        <title>Vibrio variabilis JCM 19239. (C206) whole genome shotgun sequence.</title>
        <authorList>
            <person name="Sawabe T."/>
            <person name="Meirelles P."/>
            <person name="Nakanishi M."/>
            <person name="Sayaka M."/>
            <person name="Hattori M."/>
            <person name="Ohkuma M."/>
        </authorList>
    </citation>
    <scope>NUCLEOTIDE SEQUENCE [LARGE SCALE GENOMIC DNA]</scope>
    <source>
        <strain evidence="3">JCM 19239</strain>
    </source>
</reference>
<dbReference type="GO" id="GO:0003887">
    <property type="term" value="F:DNA-directed DNA polymerase activity"/>
    <property type="evidence" value="ECO:0007669"/>
    <property type="project" value="UniProtKB-EC"/>
</dbReference>
<proteinExistence type="predicted"/>
<dbReference type="EMBL" id="BBMS01000001">
    <property type="protein sequence ID" value="GAL23686.1"/>
    <property type="molecule type" value="Genomic_DNA"/>
</dbReference>
<comment type="caution">
    <text evidence="2">The sequence shown here is derived from an EMBL/GenBank/DDBJ whole genome shotgun (WGS) entry which is preliminary data.</text>
</comment>
<dbReference type="Pfam" id="PF07733">
    <property type="entry name" value="DNA_pol3_alpha"/>
    <property type="match status" value="1"/>
</dbReference>
<dbReference type="PANTHER" id="PTHR32294">
    <property type="entry name" value="DNA POLYMERASE III SUBUNIT ALPHA"/>
    <property type="match status" value="1"/>
</dbReference>
<organism evidence="2 3">
    <name type="scientific">Vibrio variabilis</name>
    <dbReference type="NCBI Taxonomy" id="990271"/>
    <lineage>
        <taxon>Bacteria</taxon>
        <taxon>Pseudomonadati</taxon>
        <taxon>Pseudomonadota</taxon>
        <taxon>Gammaproteobacteria</taxon>
        <taxon>Vibrionales</taxon>
        <taxon>Vibrionaceae</taxon>
        <taxon>Vibrio</taxon>
    </lineage>
</organism>
<feature type="domain" description="Bacterial DNA polymerase III alpha subunit NTPase" evidence="1">
    <location>
        <begin position="3"/>
        <end position="62"/>
    </location>
</feature>
<dbReference type="PANTHER" id="PTHR32294:SF0">
    <property type="entry name" value="DNA POLYMERASE III SUBUNIT ALPHA"/>
    <property type="match status" value="1"/>
</dbReference>
<name>A0ABQ0J4H9_9VIBR</name>